<name>A0A7D9HBU3_PARCT</name>
<dbReference type="GO" id="GO:0004842">
    <property type="term" value="F:ubiquitin-protein transferase activity"/>
    <property type="evidence" value="ECO:0007669"/>
    <property type="project" value="TreeGrafter"/>
</dbReference>
<sequence length="432" mass="47590">MLKFAIKRKTLELFHEAVDNKDYLRTKLLIENCDKQKFVVDSLDANGLTPLQRSCFLGNARIVRLLVEAGANVSIKDSEGWTVLHAASVAGNYAVVKYLMKVGVDLEAKTDRGELALDLADKDNVVLLLVKGMIRKGLYAYVRGYFKQNPKTFQRIIEDMKKKDKLPTTRVKRIASRRPRSLQLRNVPDESNTDETEMSTLEIPAEENEPPRGTFRRSLRGRRQTPSQSCPIYDDPLISDDEDLDHDHIIPLTPSWISSSMTSLSSVSSNSSVPSAHLDWPDVIYAAHRSTRTSSSSSPTSTSKCVKFIVPVGSCDVSSGSVKQVNKWIDSGKIELNSLNQNGVTPLHQAAFANNVVVVELLLRRGADINKQSSDGCTPIHAAVQGGGSRAVALLIDYGADLFIENDNGALPIEETENEGIIAILQQAMTVN</sequence>
<organism evidence="4 5">
    <name type="scientific">Paramuricea clavata</name>
    <name type="common">Red gorgonian</name>
    <name type="synonym">Violescent sea-whip</name>
    <dbReference type="NCBI Taxonomy" id="317549"/>
    <lineage>
        <taxon>Eukaryota</taxon>
        <taxon>Metazoa</taxon>
        <taxon>Cnidaria</taxon>
        <taxon>Anthozoa</taxon>
        <taxon>Octocorallia</taxon>
        <taxon>Malacalcyonacea</taxon>
        <taxon>Plexauridae</taxon>
        <taxon>Paramuricea</taxon>
    </lineage>
</organism>
<accession>A0A7D9HBU3</accession>
<dbReference type="OrthoDB" id="5314041at2759"/>
<dbReference type="GO" id="GO:0085020">
    <property type="term" value="P:protein K6-linked ubiquitination"/>
    <property type="evidence" value="ECO:0007669"/>
    <property type="project" value="TreeGrafter"/>
</dbReference>
<keyword evidence="1" id="KW-0677">Repeat</keyword>
<dbReference type="PANTHER" id="PTHR24171:SF8">
    <property type="entry name" value="BRCA1-ASSOCIATED RING DOMAIN PROTEIN 1"/>
    <property type="match status" value="1"/>
</dbReference>
<dbReference type="Gene3D" id="1.25.40.20">
    <property type="entry name" value="Ankyrin repeat-containing domain"/>
    <property type="match status" value="2"/>
</dbReference>
<protein>
    <submittedName>
        <fullName evidence="4">Phosphatase 1 regulatory inhibitor subunit 16B-like</fullName>
    </submittedName>
</protein>
<feature type="region of interest" description="Disordered" evidence="3">
    <location>
        <begin position="177"/>
        <end position="234"/>
    </location>
</feature>
<evidence type="ECO:0000313" key="5">
    <source>
        <dbReference type="Proteomes" id="UP001152795"/>
    </source>
</evidence>
<keyword evidence="2" id="KW-0040">ANK repeat</keyword>
<reference evidence="4" key="1">
    <citation type="submission" date="2020-04" db="EMBL/GenBank/DDBJ databases">
        <authorList>
            <person name="Alioto T."/>
            <person name="Alioto T."/>
            <person name="Gomez Garrido J."/>
        </authorList>
    </citation>
    <scope>NUCLEOTIDE SEQUENCE</scope>
    <source>
        <strain evidence="4">A484AB</strain>
    </source>
</reference>
<dbReference type="GO" id="GO:0070531">
    <property type="term" value="C:BRCA1-A complex"/>
    <property type="evidence" value="ECO:0007669"/>
    <property type="project" value="TreeGrafter"/>
</dbReference>
<dbReference type="Pfam" id="PF12796">
    <property type="entry name" value="Ank_2"/>
    <property type="match status" value="2"/>
</dbReference>
<dbReference type="EMBL" id="CACRXK020000126">
    <property type="protein sequence ID" value="CAB3978570.1"/>
    <property type="molecule type" value="Genomic_DNA"/>
</dbReference>
<dbReference type="PRINTS" id="PR01415">
    <property type="entry name" value="ANKYRIN"/>
</dbReference>
<proteinExistence type="predicted"/>
<evidence type="ECO:0000256" key="2">
    <source>
        <dbReference type="ARBA" id="ARBA00023043"/>
    </source>
</evidence>
<dbReference type="InterPro" id="IPR036770">
    <property type="entry name" value="Ankyrin_rpt-contain_sf"/>
</dbReference>
<dbReference type="PANTHER" id="PTHR24171">
    <property type="entry name" value="ANKYRIN REPEAT DOMAIN-CONTAINING PROTEIN 39-RELATED"/>
    <property type="match status" value="1"/>
</dbReference>
<comment type="caution">
    <text evidence="4">The sequence shown here is derived from an EMBL/GenBank/DDBJ whole genome shotgun (WGS) entry which is preliminary data.</text>
</comment>
<gene>
    <name evidence="4" type="ORF">PACLA_8A019522</name>
</gene>
<evidence type="ECO:0000313" key="4">
    <source>
        <dbReference type="EMBL" id="CAB3978570.1"/>
    </source>
</evidence>
<feature type="compositionally biased region" description="Basic residues" evidence="3">
    <location>
        <begin position="214"/>
        <end position="223"/>
    </location>
</feature>
<dbReference type="GO" id="GO:0031436">
    <property type="term" value="C:BRCA1-BARD1 complex"/>
    <property type="evidence" value="ECO:0007669"/>
    <property type="project" value="TreeGrafter"/>
</dbReference>
<evidence type="ECO:0000256" key="1">
    <source>
        <dbReference type="ARBA" id="ARBA00022737"/>
    </source>
</evidence>
<evidence type="ECO:0000256" key="3">
    <source>
        <dbReference type="SAM" id="MobiDB-lite"/>
    </source>
</evidence>
<dbReference type="PROSITE" id="PS50297">
    <property type="entry name" value="ANK_REP_REGION"/>
    <property type="match status" value="4"/>
</dbReference>
<dbReference type="SMART" id="SM00248">
    <property type="entry name" value="ANK"/>
    <property type="match status" value="4"/>
</dbReference>
<dbReference type="PROSITE" id="PS50088">
    <property type="entry name" value="ANK_REPEAT"/>
    <property type="match status" value="4"/>
</dbReference>
<keyword evidence="5" id="KW-1185">Reference proteome</keyword>
<dbReference type="SUPFAM" id="SSF48403">
    <property type="entry name" value="Ankyrin repeat"/>
    <property type="match status" value="1"/>
</dbReference>
<dbReference type="Proteomes" id="UP001152795">
    <property type="component" value="Unassembled WGS sequence"/>
</dbReference>
<dbReference type="AlphaFoldDB" id="A0A7D9HBU3"/>
<dbReference type="InterPro" id="IPR002110">
    <property type="entry name" value="Ankyrin_rpt"/>
</dbReference>